<evidence type="ECO:0000313" key="4">
    <source>
        <dbReference type="Proteomes" id="UP000316270"/>
    </source>
</evidence>
<feature type="region of interest" description="Disordered" evidence="2">
    <location>
        <begin position="252"/>
        <end position="349"/>
    </location>
</feature>
<feature type="compositionally biased region" description="Low complexity" evidence="2">
    <location>
        <begin position="333"/>
        <end position="346"/>
    </location>
</feature>
<feature type="compositionally biased region" description="Polar residues" evidence="2">
    <location>
        <begin position="308"/>
        <end position="325"/>
    </location>
</feature>
<evidence type="ECO:0000313" key="3">
    <source>
        <dbReference type="EMBL" id="QDS75960.1"/>
    </source>
</evidence>
<protein>
    <submittedName>
        <fullName evidence="3">Uncharacterized protein</fullName>
    </submittedName>
</protein>
<evidence type="ECO:0000256" key="2">
    <source>
        <dbReference type="SAM" id="MobiDB-lite"/>
    </source>
</evidence>
<keyword evidence="4" id="KW-1185">Reference proteome</keyword>
<organism evidence="3 4">
    <name type="scientific">Venturia effusa</name>
    <dbReference type="NCBI Taxonomy" id="50376"/>
    <lineage>
        <taxon>Eukaryota</taxon>
        <taxon>Fungi</taxon>
        <taxon>Dikarya</taxon>
        <taxon>Ascomycota</taxon>
        <taxon>Pezizomycotina</taxon>
        <taxon>Dothideomycetes</taxon>
        <taxon>Pleosporomycetidae</taxon>
        <taxon>Venturiales</taxon>
        <taxon>Venturiaceae</taxon>
        <taxon>Venturia</taxon>
    </lineage>
</organism>
<evidence type="ECO:0000256" key="1">
    <source>
        <dbReference type="SAM" id="Coils"/>
    </source>
</evidence>
<dbReference type="EMBL" id="CP042198">
    <property type="protein sequence ID" value="QDS75960.1"/>
    <property type="molecule type" value="Genomic_DNA"/>
</dbReference>
<accession>A0A517LJZ5</accession>
<dbReference type="AlphaFoldDB" id="A0A517LJZ5"/>
<gene>
    <name evidence="3" type="ORF">FKW77_003685</name>
</gene>
<dbReference type="Proteomes" id="UP000316270">
    <property type="component" value="Chromosome 14"/>
</dbReference>
<feature type="region of interest" description="Disordered" evidence="2">
    <location>
        <begin position="1"/>
        <end position="20"/>
    </location>
</feature>
<feature type="coiled-coil region" evidence="1">
    <location>
        <begin position="176"/>
        <end position="203"/>
    </location>
</feature>
<feature type="compositionally biased region" description="Polar residues" evidence="2">
    <location>
        <begin position="10"/>
        <end position="19"/>
    </location>
</feature>
<keyword evidence="1" id="KW-0175">Coiled coil</keyword>
<proteinExistence type="predicted"/>
<sequence>MANYGDTPHSHTNPTNIYNGRQRASFVETSGSDLPLYASPQYNRHAAHLTNPNPVPAFQATSQEPFFRTFNNHAGFEPMTNLRVQVPSLPQAQMTYAQMPQAQMPQAQMPQAQMPQAQMPQAQMPHAQMPQAQMPQTHVPIALQPQHSVLNSQAQVPLQMQHHVPQHQVQVLTDHVQLLTSQVQVLMNQVQQLLNEVRGLSNQAQVPMNQFQVQTNQVQVPTNWAQPSHSTNNHNPPLRNVRAVQVVDLDLSDDDEDSDNGDGGSSLPRRGVPKTQSRELSAANKRRRLDSTTFTQTAPFWSRPQVEPGTSSIAAPHPNTTSSSGLPPHNPRLSINSLSGNSNGQSHTRLQTTKANGEPLYIAVHIPEDHTDDRLQIKHTSWLNSQSPGLGDWLVAEVDRMFQLKLDTKLHKSWIDSIQNSKCWGTVTIARKSPEWHTGYEATRACVRCEKGRRPCLLLSQTESGETMVVALPVISTTGEGFDWTSRKTWV</sequence>
<name>A0A517LJZ5_9PEZI</name>
<reference evidence="3 4" key="1">
    <citation type="submission" date="2019-07" db="EMBL/GenBank/DDBJ databases">
        <title>Finished genome of Venturia effusa.</title>
        <authorList>
            <person name="Young C.A."/>
            <person name="Cox M.P."/>
            <person name="Ganley A.R.D."/>
            <person name="David W.J."/>
        </authorList>
    </citation>
    <scope>NUCLEOTIDE SEQUENCE [LARGE SCALE GENOMIC DNA]</scope>
    <source>
        <strain evidence="4">albino</strain>
    </source>
</reference>